<dbReference type="InterPro" id="IPR018110">
    <property type="entry name" value="Mandel_Rmase/mucon_lact_enz_CS"/>
</dbReference>
<name>A0A1M5PPX1_9BRAD</name>
<evidence type="ECO:0000313" key="5">
    <source>
        <dbReference type="EMBL" id="SHH03792.1"/>
    </source>
</evidence>
<dbReference type="GO" id="GO:0009063">
    <property type="term" value="P:amino acid catabolic process"/>
    <property type="evidence" value="ECO:0007669"/>
    <property type="project" value="InterPro"/>
</dbReference>
<dbReference type="RefSeq" id="WP_079568562.1">
    <property type="nucleotide sequence ID" value="NZ_LT670818.1"/>
</dbReference>
<dbReference type="PANTHER" id="PTHR13794:SF58">
    <property type="entry name" value="MITOCHONDRIAL ENOLASE SUPERFAMILY MEMBER 1"/>
    <property type="match status" value="1"/>
</dbReference>
<dbReference type="InterPro" id="IPR013342">
    <property type="entry name" value="Mandelate_racemase_C"/>
</dbReference>
<dbReference type="SUPFAM" id="SSF51604">
    <property type="entry name" value="Enolase C-terminal domain-like"/>
    <property type="match status" value="1"/>
</dbReference>
<evidence type="ECO:0000256" key="2">
    <source>
        <dbReference type="ARBA" id="ARBA00022723"/>
    </source>
</evidence>
<dbReference type="Gene3D" id="3.30.390.10">
    <property type="entry name" value="Enolase-like, N-terminal domain"/>
    <property type="match status" value="1"/>
</dbReference>
<sequence>MSIPDLVIQEIRVRPVVAPLPRPIRTASGDVLDAPLLLIDVLTDAGVTGRAYAFAYTQLTLRSLTQFVRDITPELLGKSVSPRARMRQVEKRLKLVGWQGFAGMVVGTLDMALWDALARAMDVPLVVMLGGELRPLPAYDSFGVLDRRTDLPWLETSVASGFKAIKIKLGAGAVESDVAIVADVRRTIGDRVRLMLDFNQSQSTAGAVERIRRLQDFDLTWVEEPVAAEDLVGHREVRERVRPVPIQTGENWWFPHGMANAIAAGASDLAMVDIMKIGGVTGWLSATAQAEAAALPLSNHTFVEPSAHVMAVATTAAWFEYLDIAGAVLTERLLLVDGTVTARGPGLGLDWDEHAVARYAFS</sequence>
<dbReference type="SMART" id="SM00922">
    <property type="entry name" value="MR_MLE"/>
    <property type="match status" value="1"/>
</dbReference>
<keyword evidence="2" id="KW-0479">Metal-binding</keyword>
<dbReference type="Proteomes" id="UP000190675">
    <property type="component" value="Chromosome I"/>
</dbReference>
<dbReference type="Pfam" id="PF13378">
    <property type="entry name" value="MR_MLE_C"/>
    <property type="match status" value="1"/>
</dbReference>
<dbReference type="GO" id="GO:0016836">
    <property type="term" value="F:hydro-lyase activity"/>
    <property type="evidence" value="ECO:0007669"/>
    <property type="project" value="TreeGrafter"/>
</dbReference>
<dbReference type="InterPro" id="IPR046945">
    <property type="entry name" value="RHMD-like"/>
</dbReference>
<dbReference type="AlphaFoldDB" id="A0A1M5PPX1"/>
<dbReference type="GO" id="GO:0000287">
    <property type="term" value="F:magnesium ion binding"/>
    <property type="evidence" value="ECO:0007669"/>
    <property type="project" value="UniProtKB-ARBA"/>
</dbReference>
<comment type="cofactor">
    <cofactor evidence="1">
        <name>Mg(2+)</name>
        <dbReference type="ChEBI" id="CHEBI:18420"/>
    </cofactor>
</comment>
<dbReference type="OrthoDB" id="9802699at2"/>
<protein>
    <submittedName>
        <fullName evidence="5">Mandelate racemase</fullName>
    </submittedName>
</protein>
<dbReference type="InterPro" id="IPR036849">
    <property type="entry name" value="Enolase-like_C_sf"/>
</dbReference>
<dbReference type="SFLD" id="SFLDS00001">
    <property type="entry name" value="Enolase"/>
    <property type="match status" value="1"/>
</dbReference>
<dbReference type="Pfam" id="PF02746">
    <property type="entry name" value="MR_MLE_N"/>
    <property type="match status" value="1"/>
</dbReference>
<feature type="domain" description="Mandelate racemase/muconate lactonizing enzyme C-terminal" evidence="4">
    <location>
        <begin position="147"/>
        <end position="244"/>
    </location>
</feature>
<evidence type="ECO:0000313" key="6">
    <source>
        <dbReference type="Proteomes" id="UP000190675"/>
    </source>
</evidence>
<evidence type="ECO:0000256" key="3">
    <source>
        <dbReference type="ARBA" id="ARBA00022842"/>
    </source>
</evidence>
<dbReference type="PROSITE" id="PS00909">
    <property type="entry name" value="MR_MLE_2"/>
    <property type="match status" value="1"/>
</dbReference>
<dbReference type="SUPFAM" id="SSF54826">
    <property type="entry name" value="Enolase N-terminal domain-like"/>
    <property type="match status" value="1"/>
</dbReference>
<dbReference type="InterPro" id="IPR029065">
    <property type="entry name" value="Enolase_C-like"/>
</dbReference>
<dbReference type="SFLD" id="SFLDG00179">
    <property type="entry name" value="mandelate_racemase"/>
    <property type="match status" value="1"/>
</dbReference>
<dbReference type="InterPro" id="IPR029017">
    <property type="entry name" value="Enolase-like_N"/>
</dbReference>
<evidence type="ECO:0000256" key="1">
    <source>
        <dbReference type="ARBA" id="ARBA00001946"/>
    </source>
</evidence>
<keyword evidence="3" id="KW-0460">Magnesium</keyword>
<dbReference type="PANTHER" id="PTHR13794">
    <property type="entry name" value="ENOLASE SUPERFAMILY, MANDELATE RACEMASE"/>
    <property type="match status" value="1"/>
</dbReference>
<dbReference type="EMBL" id="LT670818">
    <property type="protein sequence ID" value="SHH03792.1"/>
    <property type="molecule type" value="Genomic_DNA"/>
</dbReference>
<dbReference type="Gene3D" id="3.20.20.120">
    <property type="entry name" value="Enolase-like C-terminal domain"/>
    <property type="match status" value="1"/>
</dbReference>
<accession>A0A1M5PPX1</accession>
<gene>
    <name evidence="5" type="ORF">SAMN05444169_5392</name>
</gene>
<evidence type="ECO:0000259" key="4">
    <source>
        <dbReference type="SMART" id="SM00922"/>
    </source>
</evidence>
<proteinExistence type="predicted"/>
<reference evidence="5 6" key="1">
    <citation type="submission" date="2016-11" db="EMBL/GenBank/DDBJ databases">
        <authorList>
            <person name="Jaros S."/>
            <person name="Januszkiewicz K."/>
            <person name="Wedrychowicz H."/>
        </authorList>
    </citation>
    <scope>NUCLEOTIDE SEQUENCE [LARGE SCALE GENOMIC DNA]</scope>
    <source>
        <strain evidence="5 6">GAS242</strain>
    </source>
</reference>
<dbReference type="GO" id="GO:0016052">
    <property type="term" value="P:carbohydrate catabolic process"/>
    <property type="evidence" value="ECO:0007669"/>
    <property type="project" value="TreeGrafter"/>
</dbReference>
<dbReference type="InterPro" id="IPR013341">
    <property type="entry name" value="Mandelate_racemase_N_dom"/>
</dbReference>
<organism evidence="5 6">
    <name type="scientific">Bradyrhizobium erythrophlei</name>
    <dbReference type="NCBI Taxonomy" id="1437360"/>
    <lineage>
        <taxon>Bacteria</taxon>
        <taxon>Pseudomonadati</taxon>
        <taxon>Pseudomonadota</taxon>
        <taxon>Alphaproteobacteria</taxon>
        <taxon>Hyphomicrobiales</taxon>
        <taxon>Nitrobacteraceae</taxon>
        <taxon>Bradyrhizobium</taxon>
    </lineage>
</organism>